<comment type="caution">
    <text evidence="3">The sequence shown here is derived from an EMBL/GenBank/DDBJ whole genome shotgun (WGS) entry which is preliminary data.</text>
</comment>
<feature type="region of interest" description="Disordered" evidence="1">
    <location>
        <begin position="26"/>
        <end position="72"/>
    </location>
</feature>
<organism evidence="3 4">
    <name type="scientific">Nocardioides oleivorans</name>
    <dbReference type="NCBI Taxonomy" id="273676"/>
    <lineage>
        <taxon>Bacteria</taxon>
        <taxon>Bacillati</taxon>
        <taxon>Actinomycetota</taxon>
        <taxon>Actinomycetes</taxon>
        <taxon>Propionibacteriales</taxon>
        <taxon>Nocardioidaceae</taxon>
        <taxon>Nocardioides</taxon>
    </lineage>
</organism>
<dbReference type="Proteomes" id="UP000294071">
    <property type="component" value="Unassembled WGS sequence"/>
</dbReference>
<gene>
    <name evidence="3" type="ORF">EUA93_00780</name>
</gene>
<sequence>MTRTISRNQWAAAALTLVAGLGLAACGSDDSGSADDPSAGETSSTPTESSTESPTESPTDEPSETPTEPAGPACAEVWVAGATLPANYNGCQDADKDKWVQAMVYHCSSGQRLVTYQRNFYAAKGEVITESRVPLARDRKFQQILTTCGA</sequence>
<feature type="compositionally biased region" description="Low complexity" evidence="1">
    <location>
        <begin position="26"/>
        <end position="57"/>
    </location>
</feature>
<evidence type="ECO:0000256" key="2">
    <source>
        <dbReference type="SAM" id="SignalP"/>
    </source>
</evidence>
<evidence type="ECO:0000313" key="4">
    <source>
        <dbReference type="Proteomes" id="UP000294071"/>
    </source>
</evidence>
<keyword evidence="2" id="KW-0732">Signal</keyword>
<proteinExistence type="predicted"/>
<dbReference type="RefSeq" id="WP_129397925.1">
    <property type="nucleotide sequence ID" value="NZ_SDWT01000001.1"/>
</dbReference>
<feature type="signal peptide" evidence="2">
    <location>
        <begin position="1"/>
        <end position="24"/>
    </location>
</feature>
<keyword evidence="4" id="KW-1185">Reference proteome</keyword>
<dbReference type="OrthoDB" id="3748857at2"/>
<feature type="chain" id="PRO_5038764773" evidence="2">
    <location>
        <begin position="25"/>
        <end position="150"/>
    </location>
</feature>
<dbReference type="EMBL" id="SDWT01000001">
    <property type="protein sequence ID" value="RYB93014.1"/>
    <property type="molecule type" value="Genomic_DNA"/>
</dbReference>
<evidence type="ECO:0000256" key="1">
    <source>
        <dbReference type="SAM" id="MobiDB-lite"/>
    </source>
</evidence>
<protein>
    <submittedName>
        <fullName evidence="3">Uncharacterized protein</fullName>
    </submittedName>
</protein>
<name>A0A4Q2RYE2_9ACTN</name>
<evidence type="ECO:0000313" key="3">
    <source>
        <dbReference type="EMBL" id="RYB93014.1"/>
    </source>
</evidence>
<dbReference type="AlphaFoldDB" id="A0A4Q2RYE2"/>
<accession>A0A4Q2RYE2</accession>
<reference evidence="3 4" key="1">
    <citation type="submission" date="2019-01" db="EMBL/GenBank/DDBJ databases">
        <title>Novel species of Nocardioides.</title>
        <authorList>
            <person name="Liu Q."/>
            <person name="Xin Y.-H."/>
        </authorList>
    </citation>
    <scope>NUCLEOTIDE SEQUENCE [LARGE SCALE GENOMIC DNA]</scope>
    <source>
        <strain evidence="3 4">CGMCC 4.6882</strain>
    </source>
</reference>
<dbReference type="PROSITE" id="PS51257">
    <property type="entry name" value="PROKAR_LIPOPROTEIN"/>
    <property type="match status" value="1"/>
</dbReference>